<dbReference type="EMBL" id="LIAE01007918">
    <property type="protein sequence ID" value="PAV76259.1"/>
    <property type="molecule type" value="Genomic_DNA"/>
</dbReference>
<evidence type="ECO:0000313" key="8">
    <source>
        <dbReference type="EMBL" id="PAV76259.1"/>
    </source>
</evidence>
<keyword evidence="3 6" id="KW-1133">Transmembrane helix</keyword>
<evidence type="ECO:0000256" key="6">
    <source>
        <dbReference type="SAM" id="Phobius"/>
    </source>
</evidence>
<keyword evidence="9" id="KW-1185">Reference proteome</keyword>
<dbReference type="PANTHER" id="PTHR46709:SF7">
    <property type="entry name" value="G-PROTEIN COUPLED RECEPTORS FAMILY 1 PROFILE DOMAIN-CONTAINING PROTEIN"/>
    <property type="match status" value="1"/>
</dbReference>
<dbReference type="PANTHER" id="PTHR46709">
    <property type="entry name" value="PROTEIN CBG23488-RELATED"/>
    <property type="match status" value="1"/>
</dbReference>
<evidence type="ECO:0000256" key="5">
    <source>
        <dbReference type="SAM" id="MobiDB-lite"/>
    </source>
</evidence>
<evidence type="ECO:0000256" key="4">
    <source>
        <dbReference type="ARBA" id="ARBA00023136"/>
    </source>
</evidence>
<feature type="domain" description="G-protein coupled receptors family 1 profile" evidence="7">
    <location>
        <begin position="1"/>
        <end position="303"/>
    </location>
</feature>
<feature type="transmembrane region" description="Helical" evidence="6">
    <location>
        <begin position="44"/>
        <end position="64"/>
    </location>
</feature>
<dbReference type="OrthoDB" id="5857538at2759"/>
<reference evidence="8 9" key="1">
    <citation type="journal article" date="2017" name="Curr. Biol.">
        <title>Genome architecture and evolution of a unichromosomal asexual nematode.</title>
        <authorList>
            <person name="Fradin H."/>
            <person name="Zegar C."/>
            <person name="Gutwein M."/>
            <person name="Lucas J."/>
            <person name="Kovtun M."/>
            <person name="Corcoran D."/>
            <person name="Baugh L.R."/>
            <person name="Kiontke K."/>
            <person name="Gunsalus K."/>
            <person name="Fitch D.H."/>
            <person name="Piano F."/>
        </authorList>
    </citation>
    <scope>NUCLEOTIDE SEQUENCE [LARGE SCALE GENOMIC DNA]</scope>
    <source>
        <strain evidence="8">PF1309</strain>
    </source>
</reference>
<evidence type="ECO:0000256" key="3">
    <source>
        <dbReference type="ARBA" id="ARBA00022989"/>
    </source>
</evidence>
<name>A0A2A2KQT9_9BILA</name>
<dbReference type="Proteomes" id="UP000218231">
    <property type="component" value="Unassembled WGS sequence"/>
</dbReference>
<dbReference type="GO" id="GO:0016020">
    <property type="term" value="C:membrane"/>
    <property type="evidence" value="ECO:0007669"/>
    <property type="project" value="UniProtKB-SubCell"/>
</dbReference>
<feature type="transmembrane region" description="Helical" evidence="6">
    <location>
        <begin position="104"/>
        <end position="126"/>
    </location>
</feature>
<feature type="transmembrane region" description="Helical" evidence="6">
    <location>
        <begin position="190"/>
        <end position="211"/>
    </location>
</feature>
<evidence type="ECO:0000256" key="1">
    <source>
        <dbReference type="ARBA" id="ARBA00004370"/>
    </source>
</evidence>
<feature type="transmembrane region" description="Helical" evidence="6">
    <location>
        <begin position="243"/>
        <end position="268"/>
    </location>
</feature>
<dbReference type="Gene3D" id="1.20.1070.10">
    <property type="entry name" value="Rhodopsin 7-helix transmembrane proteins"/>
    <property type="match status" value="1"/>
</dbReference>
<gene>
    <name evidence="8" type="ORF">WR25_02178</name>
</gene>
<feature type="compositionally biased region" description="Low complexity" evidence="5">
    <location>
        <begin position="352"/>
        <end position="367"/>
    </location>
</feature>
<evidence type="ECO:0000259" key="7">
    <source>
        <dbReference type="PROSITE" id="PS50262"/>
    </source>
</evidence>
<evidence type="ECO:0000256" key="2">
    <source>
        <dbReference type="ARBA" id="ARBA00022692"/>
    </source>
</evidence>
<dbReference type="AlphaFoldDB" id="A0A2A2KQT9"/>
<sequence>MMVLAVFDVFIGVSFLLVLSVRTIFNWNNSVGLKNMWMTYVIELLALTHVLMTASAYLIIFAAIERCLLTINDVLMHSRPEIERAKASKNFGPLKFMQTYRKPLACLAILCGVLGKGTMYLEYYFIINPFLTCYDGQLKYKILFIHFFPDEQYTHIMNDYDGFGRLLKLAFLYMQNFYLTTAWKFYFRNIFAVLIPFFALLFLLCLITIFFRLSSSSKPSSPEMNDRANLSARKMRIRAMTNTLIVIVITYLVSNVLSVIISLMEFFYSQNTLLKTFLNWYILSVDVLSILSMLASCTRLPIYIYFQPLLRKEMKQFIMECCRREKHSRRMTYLESPTRPVAVLLNPENDDVPSPTDSSSVSKIVFV</sequence>
<keyword evidence="2 6" id="KW-0812">Transmembrane</keyword>
<comment type="subcellular location">
    <subcellularLocation>
        <location evidence="1">Membrane</location>
    </subcellularLocation>
</comment>
<dbReference type="PROSITE" id="PS50262">
    <property type="entry name" value="G_PROTEIN_RECEP_F1_2"/>
    <property type="match status" value="1"/>
</dbReference>
<keyword evidence="4 6" id="KW-0472">Membrane</keyword>
<dbReference type="InterPro" id="IPR017452">
    <property type="entry name" value="GPCR_Rhodpsn_7TM"/>
</dbReference>
<feature type="transmembrane region" description="Helical" evidence="6">
    <location>
        <begin position="280"/>
        <end position="306"/>
    </location>
</feature>
<feature type="region of interest" description="Disordered" evidence="5">
    <location>
        <begin position="346"/>
        <end position="367"/>
    </location>
</feature>
<evidence type="ECO:0000313" key="9">
    <source>
        <dbReference type="Proteomes" id="UP000218231"/>
    </source>
</evidence>
<proteinExistence type="predicted"/>
<protein>
    <recommendedName>
        <fullName evidence="7">G-protein coupled receptors family 1 profile domain-containing protein</fullName>
    </recommendedName>
</protein>
<accession>A0A2A2KQT9</accession>
<organism evidence="8 9">
    <name type="scientific">Diploscapter pachys</name>
    <dbReference type="NCBI Taxonomy" id="2018661"/>
    <lineage>
        <taxon>Eukaryota</taxon>
        <taxon>Metazoa</taxon>
        <taxon>Ecdysozoa</taxon>
        <taxon>Nematoda</taxon>
        <taxon>Chromadorea</taxon>
        <taxon>Rhabditida</taxon>
        <taxon>Rhabditina</taxon>
        <taxon>Rhabditomorpha</taxon>
        <taxon>Rhabditoidea</taxon>
        <taxon>Rhabditidae</taxon>
        <taxon>Diploscapter</taxon>
    </lineage>
</organism>
<comment type="caution">
    <text evidence="8">The sequence shown here is derived from an EMBL/GenBank/DDBJ whole genome shotgun (WGS) entry which is preliminary data.</text>
</comment>